<protein>
    <submittedName>
        <fullName evidence="8">FAD-linked oxidoreductase afoF</fullName>
    </submittedName>
</protein>
<dbReference type="OrthoDB" id="415825at2759"/>
<dbReference type="InterPro" id="IPR016167">
    <property type="entry name" value="FAD-bd_PCMH_sub1"/>
</dbReference>
<sequence length="489" mass="52506">MFVNFRILALRFIAVLPSLFGLGNASMGASRHSRQPVDIDSGLGPLLSKSASISHSSSAAPRWSDFDAPKPGTVVNVSTEKDVVETVKYCVAHGITFLAQSGAHGWATTFRIGQRDVTINLRGLNSVTFNNEAQPTLTVGGGSIISEVIAVADANGAHVPTGNCNCVGTLGAILGGGVGHLMGLYGLGVDNLVTLNLVNAEGQLVTVDATQDPDLWWAVRGAGPNFGIVTSATLKAYPRADRSVWTGSLIFTEDKIEQIVSTINGLELLAPMSIFLYFATSGAPDYTPTVIVAPFYAGSTADAEAAFASILDIGPVANSMQRYPYTQANFANDALCGKGGRKPSYGSGLSQMVPATWRSIWNEYVEYVKNPAVGNSSVFVECYSFETAKKVPDSSSSYPFRSTVKYTTLVNNWYTDASLDPVAEAFGTKVRDLWRSTDGLAQNSTYVFLEFAFGDEPLGTVYGENVVKLQDLKRKYDPRGRFDQWFPLT</sequence>
<keyword evidence="9" id="KW-1185">Reference proteome</keyword>
<evidence type="ECO:0000256" key="4">
    <source>
        <dbReference type="ARBA" id="ARBA00022827"/>
    </source>
</evidence>
<dbReference type="GO" id="GO:0016491">
    <property type="term" value="F:oxidoreductase activity"/>
    <property type="evidence" value="ECO:0007669"/>
    <property type="project" value="UniProtKB-KW"/>
</dbReference>
<dbReference type="InterPro" id="IPR016169">
    <property type="entry name" value="FAD-bd_PCMH_sub2"/>
</dbReference>
<reference evidence="8 9" key="1">
    <citation type="submission" date="2018-05" db="EMBL/GenBank/DDBJ databases">
        <title>Whole genome sequencing for identification of molecular markers to develop diagnostic detection tools for the regulated plant pathogen Lachnellula willkommii.</title>
        <authorList>
            <person name="Giroux E."/>
            <person name="Bilodeau G."/>
        </authorList>
    </citation>
    <scope>NUCLEOTIDE SEQUENCE [LARGE SCALE GENOMIC DNA]</scope>
    <source>
        <strain evidence="8 9">CBS 203.66</strain>
    </source>
</reference>
<gene>
    <name evidence="8" type="primary">afoF</name>
    <name evidence="8" type="ORF">LARI1_G002913</name>
</gene>
<dbReference type="GO" id="GO:0071949">
    <property type="term" value="F:FAD binding"/>
    <property type="evidence" value="ECO:0007669"/>
    <property type="project" value="InterPro"/>
</dbReference>
<dbReference type="PANTHER" id="PTHR42973:SF39">
    <property type="entry name" value="FAD-BINDING PCMH-TYPE DOMAIN-CONTAINING PROTEIN"/>
    <property type="match status" value="1"/>
</dbReference>
<keyword evidence="3" id="KW-0285">Flavoprotein</keyword>
<evidence type="ECO:0000256" key="2">
    <source>
        <dbReference type="ARBA" id="ARBA00005466"/>
    </source>
</evidence>
<proteinExistence type="inferred from homology"/>
<feature type="domain" description="FAD-binding PCMH-type" evidence="7">
    <location>
        <begin position="67"/>
        <end position="239"/>
    </location>
</feature>
<evidence type="ECO:0000259" key="7">
    <source>
        <dbReference type="PROSITE" id="PS51387"/>
    </source>
</evidence>
<feature type="chain" id="PRO_5035769274" evidence="6">
    <location>
        <begin position="26"/>
        <end position="489"/>
    </location>
</feature>
<dbReference type="EMBL" id="QGMF01000148">
    <property type="protein sequence ID" value="TVY18774.1"/>
    <property type="molecule type" value="Genomic_DNA"/>
</dbReference>
<dbReference type="Proteomes" id="UP000469559">
    <property type="component" value="Unassembled WGS sequence"/>
</dbReference>
<keyword evidence="4" id="KW-0274">FAD</keyword>
<evidence type="ECO:0000256" key="1">
    <source>
        <dbReference type="ARBA" id="ARBA00001974"/>
    </source>
</evidence>
<name>A0A8T9BFE5_9HELO</name>
<comment type="similarity">
    <text evidence="2">Belongs to the oxygen-dependent FAD-linked oxidoreductase family.</text>
</comment>
<dbReference type="InterPro" id="IPR050416">
    <property type="entry name" value="FAD-linked_Oxidoreductase"/>
</dbReference>
<dbReference type="InterPro" id="IPR016166">
    <property type="entry name" value="FAD-bd_PCMH"/>
</dbReference>
<dbReference type="PROSITE" id="PS51387">
    <property type="entry name" value="FAD_PCMH"/>
    <property type="match status" value="1"/>
</dbReference>
<dbReference type="InterPro" id="IPR006094">
    <property type="entry name" value="Oxid_FAD_bind_N"/>
</dbReference>
<evidence type="ECO:0000256" key="6">
    <source>
        <dbReference type="SAM" id="SignalP"/>
    </source>
</evidence>
<organism evidence="8 9">
    <name type="scientific">Lachnellula arida</name>
    <dbReference type="NCBI Taxonomy" id="1316785"/>
    <lineage>
        <taxon>Eukaryota</taxon>
        <taxon>Fungi</taxon>
        <taxon>Dikarya</taxon>
        <taxon>Ascomycota</taxon>
        <taxon>Pezizomycotina</taxon>
        <taxon>Leotiomycetes</taxon>
        <taxon>Helotiales</taxon>
        <taxon>Lachnaceae</taxon>
        <taxon>Lachnellula</taxon>
    </lineage>
</organism>
<dbReference type="Pfam" id="PF01565">
    <property type="entry name" value="FAD_binding_4"/>
    <property type="match status" value="1"/>
</dbReference>
<feature type="signal peptide" evidence="6">
    <location>
        <begin position="1"/>
        <end position="25"/>
    </location>
</feature>
<dbReference type="Gene3D" id="3.30.43.10">
    <property type="entry name" value="Uridine Diphospho-n-acetylenolpyruvylglucosamine Reductase, domain 2"/>
    <property type="match status" value="1"/>
</dbReference>
<dbReference type="AlphaFoldDB" id="A0A8T9BFE5"/>
<comment type="cofactor">
    <cofactor evidence="1">
        <name>FAD</name>
        <dbReference type="ChEBI" id="CHEBI:57692"/>
    </cofactor>
</comment>
<evidence type="ECO:0000313" key="9">
    <source>
        <dbReference type="Proteomes" id="UP000469559"/>
    </source>
</evidence>
<keyword evidence="6" id="KW-0732">Signal</keyword>
<evidence type="ECO:0000313" key="8">
    <source>
        <dbReference type="EMBL" id="TVY18774.1"/>
    </source>
</evidence>
<dbReference type="SUPFAM" id="SSF56176">
    <property type="entry name" value="FAD-binding/transporter-associated domain-like"/>
    <property type="match status" value="1"/>
</dbReference>
<dbReference type="Gene3D" id="3.40.462.20">
    <property type="match status" value="1"/>
</dbReference>
<evidence type="ECO:0000256" key="3">
    <source>
        <dbReference type="ARBA" id="ARBA00022630"/>
    </source>
</evidence>
<dbReference type="InterPro" id="IPR036318">
    <property type="entry name" value="FAD-bd_PCMH-like_sf"/>
</dbReference>
<evidence type="ECO:0000256" key="5">
    <source>
        <dbReference type="ARBA" id="ARBA00023002"/>
    </source>
</evidence>
<accession>A0A8T9BFE5</accession>
<dbReference type="Gene3D" id="3.30.465.10">
    <property type="match status" value="1"/>
</dbReference>
<keyword evidence="5" id="KW-0560">Oxidoreductase</keyword>
<dbReference type="PANTHER" id="PTHR42973">
    <property type="entry name" value="BINDING OXIDOREDUCTASE, PUTATIVE (AFU_ORTHOLOGUE AFUA_1G17690)-RELATED"/>
    <property type="match status" value="1"/>
</dbReference>
<comment type="caution">
    <text evidence="8">The sequence shown here is derived from an EMBL/GenBank/DDBJ whole genome shotgun (WGS) entry which is preliminary data.</text>
</comment>